<feature type="compositionally biased region" description="Low complexity" evidence="3">
    <location>
        <begin position="437"/>
        <end position="448"/>
    </location>
</feature>
<sequence>MPPRLLRVFSTSSGVAPSVTPSDAPPPSRSPPRTSGVRRHSSLRIRVSVDLSAQSQELSSENEAPVNPKPSPAVFPAAGSIKPLVTMEKAVYRVVWLGFLLFHIVLAVTFTASAAMYMILGRMPKLAYTLGMVTIIPTPTFPLMATIWIIFALFQVVALLHMLLSSVFRSRLVFSTSTRTWATQFEEEIALIRTIQHPLPSRKTRRQSLKMNAIVAVAMATQSAQQSWFMHLLHSLHCNWLGKRVLQGVQRALRQHARLFSRDGFFGLNSEWFDVVFTSRQFVLVVLQTFQAYLASLYLWRARAGDFLVFTVVLQCWSPPLLRFYCVQQMHSEAFERVAAVAIGVFLAFWCFCGVGIALLLPPGSSFSHLSPNDTFQATYIDDVWLIRCVRDLQYILMGGGVDATLLFSSAVVLTISISTLKPLLASKIGPSDDSVHPSPLSSPSKLSPGRRSRPVYISRGSRSTITPEIPNPPPPNPPSASTDSDSDRTQRMRTELGLDSHPSFTGAAFESEFQPQRVPIVGHPALAVTIFFFLWGIIALGLHVRAYTVSGNKRLEDCRLELRPWSTSRYACAVYEYNCQRRNVTTESLDTMLLALHRRSLSTLIISSCPDLRVPASIQNFPRLLGVKIYNSTVTNWPSTSALSQSAHPQLQYVRMIRTNLSEIPEGLRVDELPSSLQELRLCTTNLTVFRSDLKASWSKLRYFSVEDSHLEQYPDLVRAMGAVASVSVAGNAISSLPDRVFVQNPSLKALSVARNPIAELPERGNYTAFDQPTQLPSLRCLDIRHTNISTFPAWLTSEILGSQLNVKAGNTPICSVIPPKTESVYHTRYIHCNGDKTERFYPLELEDALRATWP</sequence>
<gene>
    <name evidence="5" type="ORF">Poli38472_013350</name>
</gene>
<accession>A0A8K1C763</accession>
<feature type="transmembrane region" description="Helical" evidence="4">
    <location>
        <begin position="140"/>
        <end position="164"/>
    </location>
</feature>
<feature type="transmembrane region" description="Helical" evidence="4">
    <location>
        <begin position="338"/>
        <end position="361"/>
    </location>
</feature>
<dbReference type="EMBL" id="SPLM01000113">
    <property type="protein sequence ID" value="TMW57876.1"/>
    <property type="molecule type" value="Genomic_DNA"/>
</dbReference>
<dbReference type="GO" id="GO:0005737">
    <property type="term" value="C:cytoplasm"/>
    <property type="evidence" value="ECO:0007669"/>
    <property type="project" value="TreeGrafter"/>
</dbReference>
<dbReference type="SUPFAM" id="SSF52058">
    <property type="entry name" value="L domain-like"/>
    <property type="match status" value="1"/>
</dbReference>
<evidence type="ECO:0000313" key="5">
    <source>
        <dbReference type="EMBL" id="TMW57876.1"/>
    </source>
</evidence>
<feature type="transmembrane region" description="Helical" evidence="4">
    <location>
        <begin position="94"/>
        <end position="120"/>
    </location>
</feature>
<dbReference type="InterPro" id="IPR050216">
    <property type="entry name" value="LRR_domain-containing"/>
</dbReference>
<keyword evidence="4" id="KW-1133">Transmembrane helix</keyword>
<keyword evidence="2" id="KW-0677">Repeat</keyword>
<reference evidence="5" key="1">
    <citation type="submission" date="2019-03" db="EMBL/GenBank/DDBJ databases">
        <title>Long read genome sequence of the mycoparasitic Pythium oligandrum ATCC 38472 isolated from sugarbeet rhizosphere.</title>
        <authorList>
            <person name="Gaulin E."/>
        </authorList>
    </citation>
    <scope>NUCLEOTIDE SEQUENCE</scope>
    <source>
        <strain evidence="5">ATCC 38472_TT</strain>
    </source>
</reference>
<feature type="transmembrane region" description="Helical" evidence="4">
    <location>
        <begin position="526"/>
        <end position="545"/>
    </location>
</feature>
<comment type="caution">
    <text evidence="5">The sequence shown here is derived from an EMBL/GenBank/DDBJ whole genome shotgun (WGS) entry which is preliminary data.</text>
</comment>
<dbReference type="InterPro" id="IPR032675">
    <property type="entry name" value="LRR_dom_sf"/>
</dbReference>
<dbReference type="Proteomes" id="UP000794436">
    <property type="component" value="Unassembled WGS sequence"/>
</dbReference>
<keyword evidence="1" id="KW-0433">Leucine-rich repeat</keyword>
<feature type="compositionally biased region" description="Pro residues" evidence="3">
    <location>
        <begin position="470"/>
        <end position="479"/>
    </location>
</feature>
<dbReference type="AlphaFoldDB" id="A0A8K1C763"/>
<dbReference type="Gene3D" id="3.80.10.10">
    <property type="entry name" value="Ribonuclease Inhibitor"/>
    <property type="match status" value="1"/>
</dbReference>
<keyword evidence="6" id="KW-1185">Reference proteome</keyword>
<evidence type="ECO:0000256" key="1">
    <source>
        <dbReference type="ARBA" id="ARBA00022614"/>
    </source>
</evidence>
<organism evidence="5 6">
    <name type="scientific">Pythium oligandrum</name>
    <name type="common">Mycoparasitic fungus</name>
    <dbReference type="NCBI Taxonomy" id="41045"/>
    <lineage>
        <taxon>Eukaryota</taxon>
        <taxon>Sar</taxon>
        <taxon>Stramenopiles</taxon>
        <taxon>Oomycota</taxon>
        <taxon>Peronosporomycetes</taxon>
        <taxon>Pythiales</taxon>
        <taxon>Pythiaceae</taxon>
        <taxon>Pythium</taxon>
    </lineage>
</organism>
<evidence type="ECO:0000256" key="3">
    <source>
        <dbReference type="SAM" id="MobiDB-lite"/>
    </source>
</evidence>
<feature type="region of interest" description="Disordered" evidence="3">
    <location>
        <begin position="431"/>
        <end position="492"/>
    </location>
</feature>
<feature type="transmembrane region" description="Helical" evidence="4">
    <location>
        <begin position="395"/>
        <end position="418"/>
    </location>
</feature>
<feature type="region of interest" description="Disordered" evidence="3">
    <location>
        <begin position="10"/>
        <end position="42"/>
    </location>
</feature>
<dbReference type="PANTHER" id="PTHR48051:SF46">
    <property type="entry name" value="LEUCINE RICH REPEAT-CONTAINING DOMAIN PROTEIN"/>
    <property type="match status" value="1"/>
</dbReference>
<keyword evidence="4" id="KW-0812">Transmembrane</keyword>
<name>A0A8K1C763_PYTOL</name>
<proteinExistence type="predicted"/>
<dbReference type="PANTHER" id="PTHR48051">
    <property type="match status" value="1"/>
</dbReference>
<keyword evidence="4" id="KW-0472">Membrane</keyword>
<evidence type="ECO:0000256" key="4">
    <source>
        <dbReference type="SAM" id="Phobius"/>
    </source>
</evidence>
<evidence type="ECO:0000256" key="2">
    <source>
        <dbReference type="ARBA" id="ARBA00022737"/>
    </source>
</evidence>
<protein>
    <submittedName>
        <fullName evidence="5">Uncharacterized protein</fullName>
    </submittedName>
</protein>
<evidence type="ECO:0000313" key="6">
    <source>
        <dbReference type="Proteomes" id="UP000794436"/>
    </source>
</evidence>